<keyword evidence="5" id="KW-0694">RNA-binding</keyword>
<dbReference type="GO" id="GO:0006412">
    <property type="term" value="P:translation"/>
    <property type="evidence" value="ECO:0007669"/>
    <property type="project" value="UniProtKB-UniRule"/>
</dbReference>
<evidence type="ECO:0000256" key="3">
    <source>
        <dbReference type="ARBA" id="ARBA00023274"/>
    </source>
</evidence>
<dbReference type="InterPro" id="IPR013005">
    <property type="entry name" value="Ribosomal_uL4-like"/>
</dbReference>
<dbReference type="Gene3D" id="3.40.1370.10">
    <property type="match status" value="1"/>
</dbReference>
<dbReference type="AlphaFoldDB" id="A0A660SET0"/>
<evidence type="ECO:0000313" key="8">
    <source>
        <dbReference type="Proteomes" id="UP000268469"/>
    </source>
</evidence>
<dbReference type="GO" id="GO:1990904">
    <property type="term" value="C:ribonucleoprotein complex"/>
    <property type="evidence" value="ECO:0007669"/>
    <property type="project" value="UniProtKB-KW"/>
</dbReference>
<dbReference type="NCBIfam" id="TIGR03953">
    <property type="entry name" value="rplD_bact"/>
    <property type="match status" value="1"/>
</dbReference>
<dbReference type="PANTHER" id="PTHR10746:SF6">
    <property type="entry name" value="LARGE RIBOSOMAL SUBUNIT PROTEIN UL4M"/>
    <property type="match status" value="1"/>
</dbReference>
<accession>A0A660SET0</accession>
<evidence type="ECO:0000313" key="7">
    <source>
        <dbReference type="EMBL" id="RKX69299.1"/>
    </source>
</evidence>
<protein>
    <recommendedName>
        <fullName evidence="4 5">Large ribosomal subunit protein uL4</fullName>
    </recommendedName>
</protein>
<dbReference type="GO" id="GO:0005840">
    <property type="term" value="C:ribosome"/>
    <property type="evidence" value="ECO:0007669"/>
    <property type="project" value="UniProtKB-KW"/>
</dbReference>
<gene>
    <name evidence="5" type="primary">rplD</name>
    <name evidence="7" type="ORF">DRP53_08620</name>
</gene>
<name>A0A660SET0_UNCW3</name>
<comment type="function">
    <text evidence="5">Forms part of the polypeptide exit tunnel.</text>
</comment>
<comment type="function">
    <text evidence="5">One of the primary rRNA binding proteins, this protein initially binds near the 5'-end of the 23S rRNA. It is important during the early stages of 50S assembly. It makes multiple contacts with different domains of the 23S rRNA in the assembled 50S subunit and ribosome.</text>
</comment>
<keyword evidence="3 5" id="KW-0687">Ribonucleoprotein</keyword>
<comment type="subunit">
    <text evidence="5">Part of the 50S ribosomal subunit.</text>
</comment>
<evidence type="ECO:0000256" key="6">
    <source>
        <dbReference type="SAM" id="MobiDB-lite"/>
    </source>
</evidence>
<proteinExistence type="inferred from homology"/>
<keyword evidence="5" id="KW-0699">rRNA-binding</keyword>
<evidence type="ECO:0000256" key="5">
    <source>
        <dbReference type="HAMAP-Rule" id="MF_01328"/>
    </source>
</evidence>
<dbReference type="HAMAP" id="MF_01328_B">
    <property type="entry name" value="Ribosomal_uL4_B"/>
    <property type="match status" value="1"/>
</dbReference>
<comment type="caution">
    <text evidence="7">The sequence shown here is derived from an EMBL/GenBank/DDBJ whole genome shotgun (WGS) entry which is preliminary data.</text>
</comment>
<comment type="similarity">
    <text evidence="1 5">Belongs to the universal ribosomal protein uL4 family.</text>
</comment>
<dbReference type="Proteomes" id="UP000268469">
    <property type="component" value="Unassembled WGS sequence"/>
</dbReference>
<dbReference type="GO" id="GO:0019843">
    <property type="term" value="F:rRNA binding"/>
    <property type="evidence" value="ECO:0007669"/>
    <property type="project" value="UniProtKB-UniRule"/>
</dbReference>
<dbReference type="SUPFAM" id="SSF52166">
    <property type="entry name" value="Ribosomal protein L4"/>
    <property type="match status" value="1"/>
</dbReference>
<sequence>MKLIEDYNFPKEVFGHKLNRDLIWEVVRAYLYNQRQGKASTKTRAEVSGGGRKPWRQKGTGRARQGSIRSPLWRGGGVVFGPRPREFQLKMPKRKKRLALLQSLSHMYQEQRIKIIDGIDLPQPKTRLLFDLIKSLDLADKKVLIVVPRKDPELSLAARNIPNIEVEQVDGLNTYQVLNHDYLLFTHEAIETGVERWKSTKS</sequence>
<feature type="region of interest" description="Disordered" evidence="6">
    <location>
        <begin position="41"/>
        <end position="67"/>
    </location>
</feature>
<evidence type="ECO:0000256" key="4">
    <source>
        <dbReference type="ARBA" id="ARBA00035244"/>
    </source>
</evidence>
<evidence type="ECO:0000256" key="1">
    <source>
        <dbReference type="ARBA" id="ARBA00010528"/>
    </source>
</evidence>
<dbReference type="PANTHER" id="PTHR10746">
    <property type="entry name" value="50S RIBOSOMAL PROTEIN L4"/>
    <property type="match status" value="1"/>
</dbReference>
<dbReference type="InterPro" id="IPR023574">
    <property type="entry name" value="Ribosomal_uL4_dom_sf"/>
</dbReference>
<keyword evidence="2 5" id="KW-0689">Ribosomal protein</keyword>
<dbReference type="EMBL" id="QNBE01000093">
    <property type="protein sequence ID" value="RKX69299.1"/>
    <property type="molecule type" value="Genomic_DNA"/>
</dbReference>
<evidence type="ECO:0000256" key="2">
    <source>
        <dbReference type="ARBA" id="ARBA00022980"/>
    </source>
</evidence>
<organism evidence="7 8">
    <name type="scientific">candidate division WOR-3 bacterium</name>
    <dbReference type="NCBI Taxonomy" id="2052148"/>
    <lineage>
        <taxon>Bacteria</taxon>
        <taxon>Bacteria division WOR-3</taxon>
    </lineage>
</organism>
<dbReference type="InterPro" id="IPR002136">
    <property type="entry name" value="Ribosomal_uL4"/>
</dbReference>
<reference evidence="7 8" key="1">
    <citation type="submission" date="2018-06" db="EMBL/GenBank/DDBJ databases">
        <title>Extensive metabolic versatility and redundancy in microbially diverse, dynamic hydrothermal sediments.</title>
        <authorList>
            <person name="Dombrowski N."/>
            <person name="Teske A."/>
            <person name="Baker B.J."/>
        </authorList>
    </citation>
    <scope>NUCLEOTIDE SEQUENCE [LARGE SCALE GENOMIC DNA]</scope>
    <source>
        <strain evidence="7">B36_G15</strain>
    </source>
</reference>
<dbReference type="Pfam" id="PF00573">
    <property type="entry name" value="Ribosomal_L4"/>
    <property type="match status" value="1"/>
</dbReference>
<dbReference type="GO" id="GO:0003735">
    <property type="term" value="F:structural constituent of ribosome"/>
    <property type="evidence" value="ECO:0007669"/>
    <property type="project" value="InterPro"/>
</dbReference>